<keyword evidence="3" id="KW-1185">Reference proteome</keyword>
<sequence>MIGGGKTKCGPPSIPLPKVRTHPHALPDPSEHPVPECPPRPARSRGLGRDGRAAIPPRISPSAARCGSQLLPTRTQDTLAAGTRHPLNVG</sequence>
<accession>A0ABP6RYP3</accession>
<feature type="region of interest" description="Disordered" evidence="1">
    <location>
        <begin position="1"/>
        <end position="90"/>
    </location>
</feature>
<dbReference type="EMBL" id="BAAAYK010000038">
    <property type="protein sequence ID" value="GAA3363566.1"/>
    <property type="molecule type" value="Genomic_DNA"/>
</dbReference>
<evidence type="ECO:0000313" key="3">
    <source>
        <dbReference type="Proteomes" id="UP001500483"/>
    </source>
</evidence>
<proteinExistence type="predicted"/>
<evidence type="ECO:0000256" key="1">
    <source>
        <dbReference type="SAM" id="MobiDB-lite"/>
    </source>
</evidence>
<gene>
    <name evidence="2" type="ORF">GCM10020366_55990</name>
</gene>
<name>A0ABP6RYP3_9PSEU</name>
<protein>
    <submittedName>
        <fullName evidence="2">Uncharacterized protein</fullName>
    </submittedName>
</protein>
<dbReference type="Proteomes" id="UP001500483">
    <property type="component" value="Unassembled WGS sequence"/>
</dbReference>
<feature type="compositionally biased region" description="Low complexity" evidence="1">
    <location>
        <begin position="53"/>
        <end position="65"/>
    </location>
</feature>
<reference evidence="3" key="1">
    <citation type="journal article" date="2019" name="Int. J. Syst. Evol. Microbiol.">
        <title>The Global Catalogue of Microorganisms (GCM) 10K type strain sequencing project: providing services to taxonomists for standard genome sequencing and annotation.</title>
        <authorList>
            <consortium name="The Broad Institute Genomics Platform"/>
            <consortium name="The Broad Institute Genome Sequencing Center for Infectious Disease"/>
            <person name="Wu L."/>
            <person name="Ma J."/>
        </authorList>
    </citation>
    <scope>NUCLEOTIDE SEQUENCE [LARGE SCALE GENOMIC DNA]</scope>
    <source>
        <strain evidence="3">JCM 9687</strain>
    </source>
</reference>
<evidence type="ECO:0000313" key="2">
    <source>
        <dbReference type="EMBL" id="GAA3363566.1"/>
    </source>
</evidence>
<comment type="caution">
    <text evidence="2">The sequence shown here is derived from an EMBL/GenBank/DDBJ whole genome shotgun (WGS) entry which is preliminary data.</text>
</comment>
<organism evidence="2 3">
    <name type="scientific">Saccharopolyspora gregorii</name>
    <dbReference type="NCBI Taxonomy" id="33914"/>
    <lineage>
        <taxon>Bacteria</taxon>
        <taxon>Bacillati</taxon>
        <taxon>Actinomycetota</taxon>
        <taxon>Actinomycetes</taxon>
        <taxon>Pseudonocardiales</taxon>
        <taxon>Pseudonocardiaceae</taxon>
        <taxon>Saccharopolyspora</taxon>
    </lineage>
</organism>